<proteinExistence type="predicted"/>
<protein>
    <submittedName>
        <fullName evidence="1">Uncharacterized protein</fullName>
    </submittedName>
</protein>
<reference evidence="1" key="1">
    <citation type="submission" date="2021-01" db="EMBL/GenBank/DDBJ databases">
        <title>Whole genome shotgun sequence of Rhizocola hellebori NBRC 109834.</title>
        <authorList>
            <person name="Komaki H."/>
            <person name="Tamura T."/>
        </authorList>
    </citation>
    <scope>NUCLEOTIDE SEQUENCE</scope>
    <source>
        <strain evidence="1">NBRC 109834</strain>
    </source>
</reference>
<evidence type="ECO:0000313" key="1">
    <source>
        <dbReference type="EMBL" id="GIH10347.1"/>
    </source>
</evidence>
<gene>
    <name evidence="1" type="ORF">Rhe02_84140</name>
</gene>
<name>A0A8J3VL79_9ACTN</name>
<dbReference type="AlphaFoldDB" id="A0A8J3VL79"/>
<organism evidence="1 2">
    <name type="scientific">Rhizocola hellebori</name>
    <dbReference type="NCBI Taxonomy" id="1392758"/>
    <lineage>
        <taxon>Bacteria</taxon>
        <taxon>Bacillati</taxon>
        <taxon>Actinomycetota</taxon>
        <taxon>Actinomycetes</taxon>
        <taxon>Micromonosporales</taxon>
        <taxon>Micromonosporaceae</taxon>
        <taxon>Rhizocola</taxon>
    </lineage>
</organism>
<evidence type="ECO:0000313" key="2">
    <source>
        <dbReference type="Proteomes" id="UP000612899"/>
    </source>
</evidence>
<accession>A0A8J3VL79</accession>
<dbReference type="EMBL" id="BONY01000091">
    <property type="protein sequence ID" value="GIH10347.1"/>
    <property type="molecule type" value="Genomic_DNA"/>
</dbReference>
<keyword evidence="2" id="KW-1185">Reference proteome</keyword>
<comment type="caution">
    <text evidence="1">The sequence shown here is derived from an EMBL/GenBank/DDBJ whole genome shotgun (WGS) entry which is preliminary data.</text>
</comment>
<dbReference type="Proteomes" id="UP000612899">
    <property type="component" value="Unassembled WGS sequence"/>
</dbReference>
<sequence>MRMAARAATFVVRRGDIPKLAAAGASRPAFKQALAECMVEQPLWTAMQAALSGSATPQAALTTAQTAAATK</sequence>